<evidence type="ECO:0000256" key="1">
    <source>
        <dbReference type="SAM" id="MobiDB-lite"/>
    </source>
</evidence>
<proteinExistence type="predicted"/>
<evidence type="ECO:0000313" key="3">
    <source>
        <dbReference type="EMBL" id="QAY59972.1"/>
    </source>
</evidence>
<accession>A0A4P6ECL5</accession>
<dbReference type="OrthoDB" id="4529776at2"/>
<gene>
    <name evidence="3" type="ORF">ET475_08170</name>
</gene>
<name>A0A4P6ECL5_9MICO</name>
<organism evidence="3 4">
    <name type="scientific">Microbacterium protaetiae</name>
    <dbReference type="NCBI Taxonomy" id="2509458"/>
    <lineage>
        <taxon>Bacteria</taxon>
        <taxon>Bacillati</taxon>
        <taxon>Actinomycetota</taxon>
        <taxon>Actinomycetes</taxon>
        <taxon>Micrococcales</taxon>
        <taxon>Microbacteriaceae</taxon>
        <taxon>Microbacterium</taxon>
    </lineage>
</organism>
<dbReference type="PANTHER" id="PTHR43685">
    <property type="entry name" value="GLYCOSYLTRANSFERASE"/>
    <property type="match status" value="1"/>
</dbReference>
<dbReference type="Gene3D" id="3.90.550.10">
    <property type="entry name" value="Spore Coat Polysaccharide Biosynthesis Protein SpsA, Chain A"/>
    <property type="match status" value="1"/>
</dbReference>
<feature type="region of interest" description="Disordered" evidence="1">
    <location>
        <begin position="1"/>
        <end position="20"/>
    </location>
</feature>
<dbReference type="KEGG" id="mprt:ET475_08170"/>
<keyword evidence="4" id="KW-1185">Reference proteome</keyword>
<dbReference type="AlphaFoldDB" id="A0A4P6ECL5"/>
<dbReference type="InterPro" id="IPR029044">
    <property type="entry name" value="Nucleotide-diphossugar_trans"/>
</dbReference>
<reference evidence="3 4" key="1">
    <citation type="submission" date="2019-01" db="EMBL/GenBank/DDBJ databases">
        <title>Genome sequencing of strain DFW100M-13.</title>
        <authorList>
            <person name="Heo J."/>
            <person name="Kim S.-J."/>
            <person name="Kim J.-S."/>
            <person name="Hong S.-B."/>
            <person name="Kwon S.-W."/>
        </authorList>
    </citation>
    <scope>NUCLEOTIDE SEQUENCE [LARGE SCALE GENOMIC DNA]</scope>
    <source>
        <strain evidence="3 4">DFW100M-13</strain>
    </source>
</reference>
<dbReference type="Proteomes" id="UP000293995">
    <property type="component" value="Chromosome"/>
</dbReference>
<sequence>MRMHEDEALAGGGAPDMVRGQRLDGETRARVSVVIPCHNYAQYLEEAVVSALAQEGVEVDVTIVDDASTDDSVKIARRLVDADPRVRLIAREVNLGHIHTFNEALESATAPYVVKLDPDDLLPPGSLSRSVSVLETHPDVVFVYGPVTSFSGQPPTSVRAVGARRLKIWPGRKWLTLRMKRCRNVIYQPEVMIRTSALQTVGGHRAEVPAASDLNLWLRLASQGSVARIGGVVQGFYRQHSLSMQHTVHTGKLVDFRARRDAFDLFFAEAPNTVKGLSDMRVLSRRSLAKDAVRLAFEEHEAGNPAQEYLDDAARLDSRIVRTRAWKINRRRVADPGYNGIPVRLERVRRDLAARIRFRMWRRFGI</sequence>
<dbReference type="SUPFAM" id="SSF53448">
    <property type="entry name" value="Nucleotide-diphospho-sugar transferases"/>
    <property type="match status" value="1"/>
</dbReference>
<keyword evidence="3" id="KW-0808">Transferase</keyword>
<dbReference type="InterPro" id="IPR001173">
    <property type="entry name" value="Glyco_trans_2-like"/>
</dbReference>
<dbReference type="GO" id="GO:0044010">
    <property type="term" value="P:single-species biofilm formation"/>
    <property type="evidence" value="ECO:0007669"/>
    <property type="project" value="TreeGrafter"/>
</dbReference>
<dbReference type="GO" id="GO:0016740">
    <property type="term" value="F:transferase activity"/>
    <property type="evidence" value="ECO:0007669"/>
    <property type="project" value="UniProtKB-KW"/>
</dbReference>
<dbReference type="PANTHER" id="PTHR43685:SF2">
    <property type="entry name" value="GLYCOSYLTRANSFERASE 2-LIKE DOMAIN-CONTAINING PROTEIN"/>
    <property type="match status" value="1"/>
</dbReference>
<dbReference type="InterPro" id="IPR050834">
    <property type="entry name" value="Glycosyltransf_2"/>
</dbReference>
<protein>
    <submittedName>
        <fullName evidence="3">Glycosyltransferase</fullName>
    </submittedName>
</protein>
<dbReference type="Pfam" id="PF00535">
    <property type="entry name" value="Glycos_transf_2"/>
    <property type="match status" value="1"/>
</dbReference>
<evidence type="ECO:0000259" key="2">
    <source>
        <dbReference type="Pfam" id="PF00535"/>
    </source>
</evidence>
<evidence type="ECO:0000313" key="4">
    <source>
        <dbReference type="Proteomes" id="UP000293995"/>
    </source>
</evidence>
<dbReference type="EMBL" id="CP035494">
    <property type="protein sequence ID" value="QAY59972.1"/>
    <property type="molecule type" value="Genomic_DNA"/>
</dbReference>
<feature type="domain" description="Glycosyltransferase 2-like" evidence="2">
    <location>
        <begin position="32"/>
        <end position="155"/>
    </location>
</feature>